<comment type="similarity">
    <text evidence="2">Belongs to the plant ACBP60 protein family.</text>
</comment>
<gene>
    <name evidence="12" type="ORF">TRITD_3Av1G008730</name>
</gene>
<dbReference type="InterPro" id="IPR046830">
    <property type="entry name" value="Calmod_bind_M"/>
</dbReference>
<dbReference type="InterPro" id="IPR012416">
    <property type="entry name" value="CBP60"/>
</dbReference>
<evidence type="ECO:0000256" key="2">
    <source>
        <dbReference type="ARBA" id="ARBA00007214"/>
    </source>
</evidence>
<evidence type="ECO:0000256" key="4">
    <source>
        <dbReference type="ARBA" id="ARBA00023125"/>
    </source>
</evidence>
<evidence type="ECO:0000256" key="3">
    <source>
        <dbReference type="ARBA" id="ARBA00023015"/>
    </source>
</evidence>
<evidence type="ECO:0000256" key="7">
    <source>
        <dbReference type="ARBA" id="ARBA00023242"/>
    </source>
</evidence>
<evidence type="ECO:0000256" key="6">
    <source>
        <dbReference type="ARBA" id="ARBA00023163"/>
    </source>
</evidence>
<dbReference type="EMBL" id="LT934115">
    <property type="protein sequence ID" value="VAH56003.1"/>
    <property type="molecule type" value="Genomic_DNA"/>
</dbReference>
<evidence type="ECO:0000259" key="11">
    <source>
        <dbReference type="Pfam" id="PF20452"/>
    </source>
</evidence>
<organism evidence="12 13">
    <name type="scientific">Triticum turgidum subsp. durum</name>
    <name type="common">Durum wheat</name>
    <name type="synonym">Triticum durum</name>
    <dbReference type="NCBI Taxonomy" id="4567"/>
    <lineage>
        <taxon>Eukaryota</taxon>
        <taxon>Viridiplantae</taxon>
        <taxon>Streptophyta</taxon>
        <taxon>Embryophyta</taxon>
        <taxon>Tracheophyta</taxon>
        <taxon>Spermatophyta</taxon>
        <taxon>Magnoliopsida</taxon>
        <taxon>Liliopsida</taxon>
        <taxon>Poales</taxon>
        <taxon>Poaceae</taxon>
        <taxon>BOP clade</taxon>
        <taxon>Pooideae</taxon>
        <taxon>Triticodae</taxon>
        <taxon>Triticeae</taxon>
        <taxon>Triticinae</taxon>
        <taxon>Triticum</taxon>
    </lineage>
</organism>
<dbReference type="Pfam" id="PF07887">
    <property type="entry name" value="Calmodulin_bind"/>
    <property type="match status" value="1"/>
</dbReference>
<evidence type="ECO:0000313" key="12">
    <source>
        <dbReference type="EMBL" id="VAH56003.1"/>
    </source>
</evidence>
<reference evidence="12 13" key="1">
    <citation type="submission" date="2017-09" db="EMBL/GenBank/DDBJ databases">
        <authorList>
            <consortium name="International Durum Wheat Genome Sequencing Consortium (IDWGSC)"/>
            <person name="Milanesi L."/>
        </authorList>
    </citation>
    <scope>NUCLEOTIDE SEQUENCE [LARGE SCALE GENOMIC DNA]</scope>
    <source>
        <strain evidence="13">cv. Svevo</strain>
    </source>
</reference>
<evidence type="ECO:0000259" key="10">
    <source>
        <dbReference type="Pfam" id="PF20451"/>
    </source>
</evidence>
<evidence type="ECO:0000256" key="5">
    <source>
        <dbReference type="ARBA" id="ARBA00023159"/>
    </source>
</evidence>
<keyword evidence="13" id="KW-1185">Reference proteome</keyword>
<dbReference type="GO" id="GO:0005516">
    <property type="term" value="F:calmodulin binding"/>
    <property type="evidence" value="ECO:0007669"/>
    <property type="project" value="InterPro"/>
</dbReference>
<feature type="domain" description="Calmodulin binding protein C-terminal" evidence="11">
    <location>
        <begin position="256"/>
        <end position="314"/>
    </location>
</feature>
<proteinExistence type="inferred from homology"/>
<keyword evidence="7" id="KW-0539">Nucleus</keyword>
<keyword evidence="5" id="KW-0010">Activator</keyword>
<name>A0A9R0R8Q7_TRITD</name>
<dbReference type="InterPro" id="IPR046829">
    <property type="entry name" value="Calmod_bind_C"/>
</dbReference>
<feature type="domain" description="Calmodulin binding protein central" evidence="10">
    <location>
        <begin position="185"/>
        <end position="251"/>
    </location>
</feature>
<dbReference type="GO" id="GO:0003700">
    <property type="term" value="F:DNA-binding transcription factor activity"/>
    <property type="evidence" value="ECO:0007669"/>
    <property type="project" value="TreeGrafter"/>
</dbReference>
<dbReference type="Pfam" id="PF20452">
    <property type="entry name" value="Calmod_bind_C"/>
    <property type="match status" value="1"/>
</dbReference>
<dbReference type="AlphaFoldDB" id="A0A9R0R8Q7"/>
<dbReference type="Pfam" id="PF20451">
    <property type="entry name" value="Calmod_bind_M"/>
    <property type="match status" value="1"/>
</dbReference>
<keyword evidence="3" id="KW-0805">Transcription regulation</keyword>
<sequence length="385" mass="43313">MAAHKRLHDGFEQDPDQPEKKRMERSVSFSTVIREAMVMKQVQSVFLVLEPLLRRVVQEEIQAGLVRSPRYIERSSPETPPAAEPPALRLAFPFPPALPIFTGSKIEDVHGEPLQVILTMRDGRAVVNDLQFTDNSSWVRCRKFRIGARVMPGSYEGGRVAEAMTDAFNVRDHRGELYRKHYPPALTDDVWRLEKIGKEGAFHRKLRQNGVETVQEFVRMLTVRPEILRAIMGDGMTDRMWEVTTSHAKTCDAGDKVYAYAGHGATVYVNSLCQLVRLEFAGVECAAQQLSRDQKAYVHRLYVEAFEQRHSLQEAEPLPAAMLLHASSSSNSLPMLQNAAPVAPPPLPATPLWFQGNQELDLQIVDELSGGQGNFGFQMFQSNFS</sequence>
<evidence type="ECO:0000256" key="8">
    <source>
        <dbReference type="SAM" id="MobiDB-lite"/>
    </source>
</evidence>
<dbReference type="PANTHER" id="PTHR31713">
    <property type="entry name" value="OS02G0177800 PROTEIN"/>
    <property type="match status" value="1"/>
</dbReference>
<keyword evidence="4" id="KW-0238">DNA-binding</keyword>
<dbReference type="GO" id="GO:0005634">
    <property type="term" value="C:nucleus"/>
    <property type="evidence" value="ECO:0007669"/>
    <property type="project" value="UniProtKB-SubCell"/>
</dbReference>
<feature type="region of interest" description="Disordered" evidence="8">
    <location>
        <begin position="1"/>
        <end position="24"/>
    </location>
</feature>
<evidence type="ECO:0000256" key="1">
    <source>
        <dbReference type="ARBA" id="ARBA00004123"/>
    </source>
</evidence>
<comment type="subcellular location">
    <subcellularLocation>
        <location evidence="1">Nucleus</location>
    </subcellularLocation>
</comment>
<keyword evidence="6" id="KW-0804">Transcription</keyword>
<dbReference type="Proteomes" id="UP000324705">
    <property type="component" value="Chromosome 3A"/>
</dbReference>
<accession>A0A9R0R8Q7</accession>
<evidence type="ECO:0000313" key="13">
    <source>
        <dbReference type="Proteomes" id="UP000324705"/>
    </source>
</evidence>
<dbReference type="PANTHER" id="PTHR31713:SF42">
    <property type="entry name" value="PROTEIN SAR DEFICIENT 1"/>
    <property type="match status" value="1"/>
</dbReference>
<dbReference type="GO" id="GO:0080142">
    <property type="term" value="P:regulation of salicylic acid biosynthetic process"/>
    <property type="evidence" value="ECO:0007669"/>
    <property type="project" value="TreeGrafter"/>
</dbReference>
<dbReference type="Gramene" id="TRITD3Av1G008730.4">
    <property type="protein sequence ID" value="TRITD3Av1G008730.4"/>
    <property type="gene ID" value="TRITD3Av1G008730"/>
</dbReference>
<protein>
    <submittedName>
        <fullName evidence="12">Uncharacterized protein</fullName>
    </submittedName>
</protein>
<evidence type="ECO:0000259" key="9">
    <source>
        <dbReference type="Pfam" id="PF07887"/>
    </source>
</evidence>
<feature type="domain" description="Calmodulin binding protein-like N-terminal" evidence="9">
    <location>
        <begin position="116"/>
        <end position="173"/>
    </location>
</feature>
<dbReference type="InterPro" id="IPR046831">
    <property type="entry name" value="Calmodulin_bind_N"/>
</dbReference>
<dbReference type="GO" id="GO:0043565">
    <property type="term" value="F:sequence-specific DNA binding"/>
    <property type="evidence" value="ECO:0007669"/>
    <property type="project" value="TreeGrafter"/>
</dbReference>